<evidence type="ECO:0000256" key="1">
    <source>
        <dbReference type="SAM" id="MobiDB-lite"/>
    </source>
</evidence>
<dbReference type="AlphaFoldDB" id="A0AAV1DRE4"/>
<sequence>MKSLFGKMENIGLEARTDAQLHHQINNVSLERDQRKHVIPIKTCLNPTKHPTVVIVDSPYEFDNVEHLMVDANQTSRWPNPFLEEPLARWQSDGSPLNDIAEMDDETNLRSRVPRSL</sequence>
<dbReference type="EMBL" id="OX459123">
    <property type="protein sequence ID" value="CAI9110450.1"/>
    <property type="molecule type" value="Genomic_DNA"/>
</dbReference>
<organism evidence="2 3">
    <name type="scientific">Oldenlandia corymbosa var. corymbosa</name>
    <dbReference type="NCBI Taxonomy" id="529605"/>
    <lineage>
        <taxon>Eukaryota</taxon>
        <taxon>Viridiplantae</taxon>
        <taxon>Streptophyta</taxon>
        <taxon>Embryophyta</taxon>
        <taxon>Tracheophyta</taxon>
        <taxon>Spermatophyta</taxon>
        <taxon>Magnoliopsida</taxon>
        <taxon>eudicotyledons</taxon>
        <taxon>Gunneridae</taxon>
        <taxon>Pentapetalae</taxon>
        <taxon>asterids</taxon>
        <taxon>lamiids</taxon>
        <taxon>Gentianales</taxon>
        <taxon>Rubiaceae</taxon>
        <taxon>Rubioideae</taxon>
        <taxon>Spermacoceae</taxon>
        <taxon>Hedyotis-Oldenlandia complex</taxon>
        <taxon>Oldenlandia</taxon>
    </lineage>
</organism>
<dbReference type="Proteomes" id="UP001161247">
    <property type="component" value="Chromosome 6"/>
</dbReference>
<feature type="region of interest" description="Disordered" evidence="1">
    <location>
        <begin position="89"/>
        <end position="117"/>
    </location>
</feature>
<evidence type="ECO:0000313" key="2">
    <source>
        <dbReference type="EMBL" id="CAI9110450.1"/>
    </source>
</evidence>
<reference evidence="2" key="1">
    <citation type="submission" date="2023-03" db="EMBL/GenBank/DDBJ databases">
        <authorList>
            <person name="Julca I."/>
        </authorList>
    </citation>
    <scope>NUCLEOTIDE SEQUENCE</scope>
</reference>
<accession>A0AAV1DRE4</accession>
<proteinExistence type="predicted"/>
<name>A0AAV1DRE4_OLDCO</name>
<evidence type="ECO:0000313" key="3">
    <source>
        <dbReference type="Proteomes" id="UP001161247"/>
    </source>
</evidence>
<gene>
    <name evidence="2" type="ORF">OLC1_LOCUS18108</name>
</gene>
<keyword evidence="3" id="KW-1185">Reference proteome</keyword>
<protein>
    <submittedName>
        <fullName evidence="2">OLC1v1010473C1</fullName>
    </submittedName>
</protein>